<keyword evidence="2 4" id="KW-0238">DNA-binding</keyword>
<comment type="caution">
    <text evidence="7">The sequence shown here is derived from an EMBL/GenBank/DDBJ whole genome shotgun (WGS) entry which is preliminary data.</text>
</comment>
<gene>
    <name evidence="7" type="ORF">J0911_03610</name>
</gene>
<evidence type="ECO:0000256" key="1">
    <source>
        <dbReference type="ARBA" id="ARBA00023015"/>
    </source>
</evidence>
<dbReference type="PANTHER" id="PTHR47506">
    <property type="entry name" value="TRANSCRIPTIONAL REGULATORY PROTEIN"/>
    <property type="match status" value="1"/>
</dbReference>
<dbReference type="PROSITE" id="PS50977">
    <property type="entry name" value="HTH_TETR_2"/>
    <property type="match status" value="1"/>
</dbReference>
<evidence type="ECO:0000259" key="6">
    <source>
        <dbReference type="PROSITE" id="PS50977"/>
    </source>
</evidence>
<dbReference type="SUPFAM" id="SSF46689">
    <property type="entry name" value="Homeodomain-like"/>
    <property type="match status" value="1"/>
</dbReference>
<proteinExistence type="predicted"/>
<reference evidence="8" key="1">
    <citation type="submission" date="2023-07" db="EMBL/GenBank/DDBJ databases">
        <title>Myceligenerans salitolerans sp. nov., a halotolerant actinomycete isolated from a salt lake in Xinjiang, China.</title>
        <authorList>
            <person name="Guan T."/>
        </authorList>
    </citation>
    <scope>NUCLEOTIDE SEQUENCE [LARGE SCALE GENOMIC DNA]</scope>
    <source>
        <strain evidence="8">XHU 5031</strain>
    </source>
</reference>
<feature type="region of interest" description="Disordered" evidence="5">
    <location>
        <begin position="190"/>
        <end position="213"/>
    </location>
</feature>
<evidence type="ECO:0000256" key="2">
    <source>
        <dbReference type="ARBA" id="ARBA00023125"/>
    </source>
</evidence>
<dbReference type="InterPro" id="IPR036271">
    <property type="entry name" value="Tet_transcr_reg_TetR-rel_C_sf"/>
</dbReference>
<keyword evidence="8" id="KW-1185">Reference proteome</keyword>
<feature type="DNA-binding region" description="H-T-H motif" evidence="4">
    <location>
        <begin position="33"/>
        <end position="52"/>
    </location>
</feature>
<evidence type="ECO:0000313" key="7">
    <source>
        <dbReference type="EMBL" id="MBO0608111.1"/>
    </source>
</evidence>
<dbReference type="Pfam" id="PF21993">
    <property type="entry name" value="TetR_C_13_2"/>
    <property type="match status" value="1"/>
</dbReference>
<protein>
    <submittedName>
        <fullName evidence="7">TetR/AcrR family transcriptional regulator</fullName>
    </submittedName>
</protein>
<evidence type="ECO:0000256" key="3">
    <source>
        <dbReference type="ARBA" id="ARBA00023163"/>
    </source>
</evidence>
<dbReference type="Proteomes" id="UP000664617">
    <property type="component" value="Unassembled WGS sequence"/>
</dbReference>
<dbReference type="InterPro" id="IPR054156">
    <property type="entry name" value="YxaF_TetR_C"/>
</dbReference>
<evidence type="ECO:0000313" key="8">
    <source>
        <dbReference type="Proteomes" id="UP000664617"/>
    </source>
</evidence>
<dbReference type="InterPro" id="IPR009057">
    <property type="entry name" value="Homeodomain-like_sf"/>
</dbReference>
<dbReference type="RefSeq" id="WP_207274089.1">
    <property type="nucleotide sequence ID" value="NZ_JAFMPK010000020.1"/>
</dbReference>
<evidence type="ECO:0000256" key="5">
    <source>
        <dbReference type="SAM" id="MobiDB-lite"/>
    </source>
</evidence>
<feature type="domain" description="HTH tetR-type" evidence="6">
    <location>
        <begin position="10"/>
        <end position="70"/>
    </location>
</feature>
<keyword evidence="3" id="KW-0804">Transcription</keyword>
<dbReference type="InterPro" id="IPR001647">
    <property type="entry name" value="HTH_TetR"/>
</dbReference>
<evidence type="ECO:0000256" key="4">
    <source>
        <dbReference type="PROSITE-ProRule" id="PRU00335"/>
    </source>
</evidence>
<name>A0ABS3I537_9MICO</name>
<dbReference type="Gene3D" id="1.10.357.10">
    <property type="entry name" value="Tetracycline Repressor, domain 2"/>
    <property type="match status" value="1"/>
</dbReference>
<organism evidence="7 8">
    <name type="scientific">Myceligenerans salitolerans</name>
    <dbReference type="NCBI Taxonomy" id="1230528"/>
    <lineage>
        <taxon>Bacteria</taxon>
        <taxon>Bacillati</taxon>
        <taxon>Actinomycetota</taxon>
        <taxon>Actinomycetes</taxon>
        <taxon>Micrococcales</taxon>
        <taxon>Promicromonosporaceae</taxon>
        <taxon>Myceligenerans</taxon>
    </lineage>
</organism>
<dbReference type="PANTHER" id="PTHR47506:SF3">
    <property type="entry name" value="HTH-TYPE TRANSCRIPTIONAL REGULATOR LMRA"/>
    <property type="match status" value="1"/>
</dbReference>
<dbReference type="PRINTS" id="PR00455">
    <property type="entry name" value="HTHTETR"/>
</dbReference>
<sequence length="213" mass="22055">MSETKTTAEGSARARLVTAAQELFAVQGVGATSPRQVMRASGVGQGSLYHHFPTKHDLAMAGVVATTADALGRARAELTGGSAPLDRISDYLGRRRDALAGCKVGRLTSDQAVMDDADLHAVVGGYFSGLLDEVAAAFRESGLPDDVARDRAHAAVAIVQGGYVLARATGDPEAMSAAVRGFLGLLADLDRPSRTAPPSPTQESSHVRAHPPA</sequence>
<accession>A0ABS3I537</accession>
<dbReference type="Pfam" id="PF00440">
    <property type="entry name" value="TetR_N"/>
    <property type="match status" value="1"/>
</dbReference>
<dbReference type="EMBL" id="JAFMPK010000020">
    <property type="protein sequence ID" value="MBO0608111.1"/>
    <property type="molecule type" value="Genomic_DNA"/>
</dbReference>
<keyword evidence="1" id="KW-0805">Transcription regulation</keyword>
<dbReference type="SUPFAM" id="SSF48498">
    <property type="entry name" value="Tetracyclin repressor-like, C-terminal domain"/>
    <property type="match status" value="1"/>
</dbReference>